<gene>
    <name evidence="1" type="ORF">GMARGA_LOCUS537</name>
</gene>
<evidence type="ECO:0000313" key="1">
    <source>
        <dbReference type="EMBL" id="CAG8465900.1"/>
    </source>
</evidence>
<comment type="caution">
    <text evidence="1">The sequence shown here is derived from an EMBL/GenBank/DDBJ whole genome shotgun (WGS) entry which is preliminary data.</text>
</comment>
<keyword evidence="2" id="KW-1185">Reference proteome</keyword>
<evidence type="ECO:0000313" key="2">
    <source>
        <dbReference type="Proteomes" id="UP000789901"/>
    </source>
</evidence>
<sequence length="69" mass="7312">MVWFCKVTCCYNSSKASIVTIFGLFSSTDSSGTVSGFAIAWFAILEGRLIIGGLSIESVLLGQTVAKVE</sequence>
<dbReference type="Proteomes" id="UP000789901">
    <property type="component" value="Unassembled WGS sequence"/>
</dbReference>
<accession>A0ABM8VWS7</accession>
<dbReference type="EMBL" id="CAJVQB010000090">
    <property type="protein sequence ID" value="CAG8465900.1"/>
    <property type="molecule type" value="Genomic_DNA"/>
</dbReference>
<name>A0ABM8VWS7_GIGMA</name>
<protein>
    <submittedName>
        <fullName evidence="1">12981_t:CDS:1</fullName>
    </submittedName>
</protein>
<proteinExistence type="predicted"/>
<organism evidence="1 2">
    <name type="scientific">Gigaspora margarita</name>
    <dbReference type="NCBI Taxonomy" id="4874"/>
    <lineage>
        <taxon>Eukaryota</taxon>
        <taxon>Fungi</taxon>
        <taxon>Fungi incertae sedis</taxon>
        <taxon>Mucoromycota</taxon>
        <taxon>Glomeromycotina</taxon>
        <taxon>Glomeromycetes</taxon>
        <taxon>Diversisporales</taxon>
        <taxon>Gigasporaceae</taxon>
        <taxon>Gigaspora</taxon>
    </lineage>
</organism>
<reference evidence="1 2" key="1">
    <citation type="submission" date="2021-06" db="EMBL/GenBank/DDBJ databases">
        <authorList>
            <person name="Kallberg Y."/>
            <person name="Tangrot J."/>
            <person name="Rosling A."/>
        </authorList>
    </citation>
    <scope>NUCLEOTIDE SEQUENCE [LARGE SCALE GENOMIC DNA]</scope>
    <source>
        <strain evidence="1 2">120-4 pot B 10/14</strain>
    </source>
</reference>